<proteinExistence type="predicted"/>
<evidence type="ECO:0008006" key="3">
    <source>
        <dbReference type="Google" id="ProtNLM"/>
    </source>
</evidence>
<dbReference type="PANTHER" id="PTHR20958:SF6">
    <property type="entry name" value="GLYCINE N-ACYLTRANSFERASE-LIKE PROTEIN"/>
    <property type="match status" value="1"/>
</dbReference>
<dbReference type="PANTHER" id="PTHR20958">
    <property type="entry name" value="GLYCINE N-ACYLTRANSFERASE-LIKE PROTEIN"/>
    <property type="match status" value="1"/>
</dbReference>
<dbReference type="AlphaFoldDB" id="A0A6A5V6T0"/>
<dbReference type="OrthoDB" id="61870at2759"/>
<accession>A0A6A5V6T0</accession>
<dbReference type="EMBL" id="ML976714">
    <property type="protein sequence ID" value="KAF1969037.1"/>
    <property type="molecule type" value="Genomic_DNA"/>
</dbReference>
<gene>
    <name evidence="1" type="ORF">BU23DRAFT_558067</name>
</gene>
<dbReference type="SUPFAM" id="SSF55729">
    <property type="entry name" value="Acyl-CoA N-acyltransferases (Nat)"/>
    <property type="match status" value="1"/>
</dbReference>
<dbReference type="InterPro" id="IPR016181">
    <property type="entry name" value="Acyl_CoA_acyltransferase"/>
</dbReference>
<name>A0A6A5V6T0_9PLEO</name>
<sequence>MKIYAHDPSPALQSALKATLPHSIALAYRIQHPNRTPDAHILATFPASTSEGEVPRCWAAAYLDRSMRPETELWIFTPGEIPSHHESSEKEQRSIFCPDCKIAVLALTDYMSTLPIPPLHPENFPAVDLARQHERDFPHPGTDGRYPSGPGLYMRHLLQEHVISLGGCHVGVVQILSEAGLVCTEYAEHGTDLNKFWFRVADLPPARDLPKELYWGEMREEDLAIVQARTPIPRTTKTLLSLKSVGVFERENGRPVASTFLGLDGSLTALHTEPEWRGKGIAKAVAIRILREHAPALAVDEKGNAWAHADVYVGNVQSESVCRSLGGKAGARILWVRIDLGKAGSLAM</sequence>
<protein>
    <recommendedName>
        <fullName evidence="3">FR47-like domain-containing protein</fullName>
    </recommendedName>
</protein>
<dbReference type="Gene3D" id="3.40.630.30">
    <property type="match status" value="1"/>
</dbReference>
<keyword evidence="2" id="KW-1185">Reference proteome</keyword>
<dbReference type="Proteomes" id="UP000800036">
    <property type="component" value="Unassembled WGS sequence"/>
</dbReference>
<organism evidence="1 2">
    <name type="scientific">Bimuria novae-zelandiae CBS 107.79</name>
    <dbReference type="NCBI Taxonomy" id="1447943"/>
    <lineage>
        <taxon>Eukaryota</taxon>
        <taxon>Fungi</taxon>
        <taxon>Dikarya</taxon>
        <taxon>Ascomycota</taxon>
        <taxon>Pezizomycotina</taxon>
        <taxon>Dothideomycetes</taxon>
        <taxon>Pleosporomycetidae</taxon>
        <taxon>Pleosporales</taxon>
        <taxon>Massarineae</taxon>
        <taxon>Didymosphaeriaceae</taxon>
        <taxon>Bimuria</taxon>
    </lineage>
</organism>
<reference evidence="1" key="1">
    <citation type="journal article" date="2020" name="Stud. Mycol.">
        <title>101 Dothideomycetes genomes: a test case for predicting lifestyles and emergence of pathogens.</title>
        <authorList>
            <person name="Haridas S."/>
            <person name="Albert R."/>
            <person name="Binder M."/>
            <person name="Bloem J."/>
            <person name="Labutti K."/>
            <person name="Salamov A."/>
            <person name="Andreopoulos B."/>
            <person name="Baker S."/>
            <person name="Barry K."/>
            <person name="Bills G."/>
            <person name="Bluhm B."/>
            <person name="Cannon C."/>
            <person name="Castanera R."/>
            <person name="Culley D."/>
            <person name="Daum C."/>
            <person name="Ezra D."/>
            <person name="Gonzalez J."/>
            <person name="Henrissat B."/>
            <person name="Kuo A."/>
            <person name="Liang C."/>
            <person name="Lipzen A."/>
            <person name="Lutzoni F."/>
            <person name="Magnuson J."/>
            <person name="Mondo S."/>
            <person name="Nolan M."/>
            <person name="Ohm R."/>
            <person name="Pangilinan J."/>
            <person name="Park H.-J."/>
            <person name="Ramirez L."/>
            <person name="Alfaro M."/>
            <person name="Sun H."/>
            <person name="Tritt A."/>
            <person name="Yoshinaga Y."/>
            <person name="Zwiers L.-H."/>
            <person name="Turgeon B."/>
            <person name="Goodwin S."/>
            <person name="Spatafora J."/>
            <person name="Crous P."/>
            <person name="Grigoriev I."/>
        </authorList>
    </citation>
    <scope>NUCLEOTIDE SEQUENCE</scope>
    <source>
        <strain evidence="1">CBS 107.79</strain>
    </source>
</reference>
<dbReference type="InterPro" id="IPR053225">
    <property type="entry name" value="Acyl-CoA_N-acyltransferase"/>
</dbReference>
<evidence type="ECO:0000313" key="2">
    <source>
        <dbReference type="Proteomes" id="UP000800036"/>
    </source>
</evidence>
<evidence type="ECO:0000313" key="1">
    <source>
        <dbReference type="EMBL" id="KAF1969037.1"/>
    </source>
</evidence>